<dbReference type="SUPFAM" id="SSF75304">
    <property type="entry name" value="Amidase signature (AS) enzymes"/>
    <property type="match status" value="1"/>
</dbReference>
<dbReference type="InterPro" id="IPR036928">
    <property type="entry name" value="AS_sf"/>
</dbReference>
<gene>
    <name evidence="3" type="ORF">ACFQE9_04705</name>
</gene>
<name>A0ABD5UQY2_9EURY</name>
<dbReference type="InterPro" id="IPR023631">
    <property type="entry name" value="Amidase_dom"/>
</dbReference>
<reference evidence="3 4" key="1">
    <citation type="journal article" date="2019" name="Int. J. Syst. Evol. Microbiol.">
        <title>The Global Catalogue of Microorganisms (GCM) 10K type strain sequencing project: providing services to taxonomists for standard genome sequencing and annotation.</title>
        <authorList>
            <consortium name="The Broad Institute Genomics Platform"/>
            <consortium name="The Broad Institute Genome Sequencing Center for Infectious Disease"/>
            <person name="Wu L."/>
            <person name="Ma J."/>
        </authorList>
    </citation>
    <scope>NUCLEOTIDE SEQUENCE [LARGE SCALE GENOMIC DNA]</scope>
    <source>
        <strain evidence="3 4">SKJ47</strain>
    </source>
</reference>
<feature type="domain" description="Amidase" evidence="2">
    <location>
        <begin position="33"/>
        <end position="423"/>
    </location>
</feature>
<accession>A0ABD5UQY2</accession>
<evidence type="ECO:0000259" key="2">
    <source>
        <dbReference type="Pfam" id="PF01425"/>
    </source>
</evidence>
<dbReference type="Pfam" id="PF01425">
    <property type="entry name" value="Amidase"/>
    <property type="match status" value="1"/>
</dbReference>
<dbReference type="Gene3D" id="3.90.1300.10">
    <property type="entry name" value="Amidase signature (AS) domain"/>
    <property type="match status" value="1"/>
</dbReference>
<protein>
    <submittedName>
        <fullName evidence="3">Amidase</fullName>
    </submittedName>
</protein>
<dbReference type="Proteomes" id="UP001596296">
    <property type="component" value="Unassembled WGS sequence"/>
</dbReference>
<comment type="caution">
    <text evidence="3">The sequence shown here is derived from an EMBL/GenBank/DDBJ whole genome shotgun (WGS) entry which is preliminary data.</text>
</comment>
<sequence length="434" mass="47097">MTELLGDTSLASISRSLRYDTTDLEAHYRDARERAEAVDPRLRAFVDEENRWERIDRALERVRSRFPDPESRPPLYGVPVGIKDVFRTADLPTRAGSDVPAEALSGAEAEAVSRLTDAGAVVLAKTVTAEFACFESGPTRNPHDPDHTPGGSSSGSAAAVAAGLCPLALGTQTIGSTNRPAAFCGIVGVKPSHDRIPIDGTIAVAPSIDHVGFFTQHVEGAELAAGVLYDDWRAGDDPPDLSRIGVLEGPYLEQAEDVGREHFEAHVERLEAAGYTTVRIDPFGEDIEEINERHEAIMSAEMAIGHDARFSEYGDRYADATAEFVHEGRETSVETLARARSGRSKLRERLHETFETHDLDVLVSPAAPGPAPEGLESTGDPIMNLPWTHSGLPSVTVPASRTDDGLPMALQCVSRFGRDEWLLSWCRSIEDALR</sequence>
<evidence type="ECO:0000313" key="3">
    <source>
        <dbReference type="EMBL" id="MFC6891914.1"/>
    </source>
</evidence>
<evidence type="ECO:0000256" key="1">
    <source>
        <dbReference type="SAM" id="MobiDB-lite"/>
    </source>
</evidence>
<dbReference type="PANTHER" id="PTHR11895:SF67">
    <property type="entry name" value="AMIDASE DOMAIN-CONTAINING PROTEIN"/>
    <property type="match status" value="1"/>
</dbReference>
<dbReference type="RefSeq" id="WP_379741054.1">
    <property type="nucleotide sequence ID" value="NZ_JBHSVN010000001.1"/>
</dbReference>
<dbReference type="AlphaFoldDB" id="A0ABD5UQY2"/>
<keyword evidence="4" id="KW-1185">Reference proteome</keyword>
<organism evidence="3 4">
    <name type="scientific">Halopenitus salinus</name>
    <dbReference type="NCBI Taxonomy" id="1198295"/>
    <lineage>
        <taxon>Archaea</taxon>
        <taxon>Methanobacteriati</taxon>
        <taxon>Methanobacteriota</taxon>
        <taxon>Stenosarchaea group</taxon>
        <taxon>Halobacteria</taxon>
        <taxon>Halobacteriales</taxon>
        <taxon>Haloferacaceae</taxon>
        <taxon>Halopenitus</taxon>
    </lineage>
</organism>
<proteinExistence type="predicted"/>
<feature type="region of interest" description="Disordered" evidence="1">
    <location>
        <begin position="135"/>
        <end position="155"/>
    </location>
</feature>
<dbReference type="EMBL" id="JBHSXL010000003">
    <property type="protein sequence ID" value="MFC6891914.1"/>
    <property type="molecule type" value="Genomic_DNA"/>
</dbReference>
<evidence type="ECO:0000313" key="4">
    <source>
        <dbReference type="Proteomes" id="UP001596296"/>
    </source>
</evidence>
<dbReference type="InterPro" id="IPR000120">
    <property type="entry name" value="Amidase"/>
</dbReference>
<dbReference type="PANTHER" id="PTHR11895">
    <property type="entry name" value="TRANSAMIDASE"/>
    <property type="match status" value="1"/>
</dbReference>